<keyword evidence="2" id="KW-1003">Cell membrane</keyword>
<evidence type="ECO:0000256" key="3">
    <source>
        <dbReference type="ARBA" id="ARBA00022519"/>
    </source>
</evidence>
<dbReference type="PIRSF" id="PIRSF006066">
    <property type="entry name" value="HI0050"/>
    <property type="match status" value="1"/>
</dbReference>
<evidence type="ECO:0000256" key="4">
    <source>
        <dbReference type="ARBA" id="ARBA00022692"/>
    </source>
</evidence>
<protein>
    <recommendedName>
        <fullName evidence="8">TRAP C4-dicarboxylate transport system permease DctM subunit domain-containing protein</fullName>
    </recommendedName>
</protein>
<keyword evidence="6 7" id="KW-0472">Membrane</keyword>
<dbReference type="Pfam" id="PF06808">
    <property type="entry name" value="DctM"/>
    <property type="match status" value="1"/>
</dbReference>
<dbReference type="AlphaFoldDB" id="A0A381VSK2"/>
<dbReference type="PANTHER" id="PTHR33362">
    <property type="entry name" value="SIALIC ACID TRAP TRANSPORTER PERMEASE PROTEIN SIAT-RELATED"/>
    <property type="match status" value="1"/>
</dbReference>
<evidence type="ECO:0000313" key="9">
    <source>
        <dbReference type="EMBL" id="SVA43041.1"/>
    </source>
</evidence>
<feature type="transmembrane region" description="Helical" evidence="7">
    <location>
        <begin position="253"/>
        <end position="270"/>
    </location>
</feature>
<evidence type="ECO:0000256" key="5">
    <source>
        <dbReference type="ARBA" id="ARBA00022989"/>
    </source>
</evidence>
<feature type="domain" description="TRAP C4-dicarboxylate transport system permease DctM subunit" evidence="8">
    <location>
        <begin position="10"/>
        <end position="430"/>
    </location>
</feature>
<dbReference type="EMBL" id="UINC01009604">
    <property type="protein sequence ID" value="SVA43041.1"/>
    <property type="molecule type" value="Genomic_DNA"/>
</dbReference>
<reference evidence="9" key="1">
    <citation type="submission" date="2018-05" db="EMBL/GenBank/DDBJ databases">
        <authorList>
            <person name="Lanie J.A."/>
            <person name="Ng W.-L."/>
            <person name="Kazmierczak K.M."/>
            <person name="Andrzejewski T.M."/>
            <person name="Davidsen T.M."/>
            <person name="Wayne K.J."/>
            <person name="Tettelin H."/>
            <person name="Glass J.I."/>
            <person name="Rusch D."/>
            <person name="Podicherti R."/>
            <person name="Tsui H.-C.T."/>
            <person name="Winkler M.E."/>
        </authorList>
    </citation>
    <scope>NUCLEOTIDE SEQUENCE</scope>
</reference>
<keyword evidence="3" id="KW-0997">Cell inner membrane</keyword>
<feature type="transmembrane region" description="Helical" evidence="7">
    <location>
        <begin position="174"/>
        <end position="200"/>
    </location>
</feature>
<feature type="transmembrane region" description="Helical" evidence="7">
    <location>
        <begin position="413"/>
        <end position="434"/>
    </location>
</feature>
<dbReference type="GO" id="GO:0005886">
    <property type="term" value="C:plasma membrane"/>
    <property type="evidence" value="ECO:0007669"/>
    <property type="project" value="UniProtKB-SubCell"/>
</dbReference>
<organism evidence="9">
    <name type="scientific">marine metagenome</name>
    <dbReference type="NCBI Taxonomy" id="408172"/>
    <lineage>
        <taxon>unclassified sequences</taxon>
        <taxon>metagenomes</taxon>
        <taxon>ecological metagenomes</taxon>
    </lineage>
</organism>
<evidence type="ECO:0000256" key="7">
    <source>
        <dbReference type="SAM" id="Phobius"/>
    </source>
</evidence>
<feature type="transmembrane region" description="Helical" evidence="7">
    <location>
        <begin position="282"/>
        <end position="299"/>
    </location>
</feature>
<feature type="transmembrane region" description="Helical" evidence="7">
    <location>
        <begin position="226"/>
        <end position="247"/>
    </location>
</feature>
<dbReference type="InterPro" id="IPR010656">
    <property type="entry name" value="DctM"/>
</dbReference>
<proteinExistence type="predicted"/>
<gene>
    <name evidence="9" type="ORF">METZ01_LOCUS95895</name>
</gene>
<feature type="transmembrane region" description="Helical" evidence="7">
    <location>
        <begin position="6"/>
        <end position="39"/>
    </location>
</feature>
<feature type="transmembrane region" description="Helical" evidence="7">
    <location>
        <begin position="141"/>
        <end position="168"/>
    </location>
</feature>
<feature type="transmembrane region" description="Helical" evidence="7">
    <location>
        <begin position="319"/>
        <end position="337"/>
    </location>
</feature>
<evidence type="ECO:0000256" key="2">
    <source>
        <dbReference type="ARBA" id="ARBA00022475"/>
    </source>
</evidence>
<dbReference type="PANTHER" id="PTHR33362:SF5">
    <property type="entry name" value="C4-DICARBOXYLATE TRAP TRANSPORTER LARGE PERMEASE PROTEIN DCTM"/>
    <property type="match status" value="1"/>
</dbReference>
<accession>A0A381VSK2</accession>
<name>A0A381VSK2_9ZZZZ</name>
<keyword evidence="5 7" id="KW-1133">Transmembrane helix</keyword>
<feature type="transmembrane region" description="Helical" evidence="7">
    <location>
        <begin position="344"/>
        <end position="363"/>
    </location>
</feature>
<evidence type="ECO:0000256" key="6">
    <source>
        <dbReference type="ARBA" id="ARBA00023136"/>
    </source>
</evidence>
<feature type="transmembrane region" description="Helical" evidence="7">
    <location>
        <begin position="369"/>
        <end position="392"/>
    </location>
</feature>
<dbReference type="InterPro" id="IPR004681">
    <property type="entry name" value="TRAP_DctM"/>
</dbReference>
<sequence>MGPEVIFYSLAVLIALVLLGVHVGIALGVSSFLGIYLIFGDFRIASSMLGSTAYESIRNQTLAVIPLFRLMGEIVSQSGAATDLYMLCDRAMRKLPGRLAAATVAGNAAFAAVTGVSIASAATFSRIAYPEMRRLGYDRSYALGVISGSACLGMLIPPSVLLIVWAILTEGSVGALFLGGVIPGVVLGLAFISYCVIAAIRNPSLAPTANHGHDKQLQTKGSTSQLIGGLSVSALIVLVLGGLWGGLFTPTEAAGFGVLGSILIGWMKNMSYRDFIQAVYEAGRSTAPIMFLLITGSMYSRLLATSGGVNLVQSLFSDSGLPIFGIILIMAAIWLLLGMVIDSISVILITVPIFVPLALAAGVDEIAFAIFGILIIEAGLLTPPVGLLVFTVKAAVPDPSVKLGEIFKGSLPYWLLVLAVAFLIYAIPEIASWLPNKIL</sequence>
<dbReference type="NCBIfam" id="TIGR00786">
    <property type="entry name" value="dctM"/>
    <property type="match status" value="1"/>
</dbReference>
<evidence type="ECO:0000259" key="8">
    <source>
        <dbReference type="Pfam" id="PF06808"/>
    </source>
</evidence>
<evidence type="ECO:0000256" key="1">
    <source>
        <dbReference type="ARBA" id="ARBA00004429"/>
    </source>
</evidence>
<comment type="subcellular location">
    <subcellularLocation>
        <location evidence="1">Cell inner membrane</location>
        <topology evidence="1">Multi-pass membrane protein</topology>
    </subcellularLocation>
</comment>
<keyword evidence="4 7" id="KW-0812">Transmembrane</keyword>
<dbReference type="GO" id="GO:0022857">
    <property type="term" value="F:transmembrane transporter activity"/>
    <property type="evidence" value="ECO:0007669"/>
    <property type="project" value="TreeGrafter"/>
</dbReference>